<evidence type="ECO:0000313" key="2">
    <source>
        <dbReference type="EMBL" id="CDR48747.1"/>
    </source>
</evidence>
<name>A0A061BFL1_RHOTO</name>
<dbReference type="OrthoDB" id="10396110at2759"/>
<sequence length="94" mass="10927">MPFPNVFSRSNTDPPPKKEPPAPAPPKRKSTFEQEFHQFPEFHRRDTGHFTVHNGNQVVYSPPKDQADTKQSSIGKVPLSERQQWIYRQQWAQG</sequence>
<feature type="region of interest" description="Disordered" evidence="1">
    <location>
        <begin position="1"/>
        <end position="31"/>
    </location>
</feature>
<organism evidence="2">
    <name type="scientific">Rhodotorula toruloides</name>
    <name type="common">Yeast</name>
    <name type="synonym">Rhodosporidium toruloides</name>
    <dbReference type="NCBI Taxonomy" id="5286"/>
    <lineage>
        <taxon>Eukaryota</taxon>
        <taxon>Fungi</taxon>
        <taxon>Dikarya</taxon>
        <taxon>Basidiomycota</taxon>
        <taxon>Pucciniomycotina</taxon>
        <taxon>Microbotryomycetes</taxon>
        <taxon>Sporidiobolales</taxon>
        <taxon>Sporidiobolaceae</taxon>
        <taxon>Rhodotorula</taxon>
    </lineage>
</organism>
<dbReference type="EMBL" id="LK052955">
    <property type="protein sequence ID" value="CDR48747.1"/>
    <property type="molecule type" value="Genomic_DNA"/>
</dbReference>
<feature type="region of interest" description="Disordered" evidence="1">
    <location>
        <begin position="44"/>
        <end position="73"/>
    </location>
</feature>
<dbReference type="AlphaFoldDB" id="A0A061BFL1"/>
<evidence type="ECO:0000256" key="1">
    <source>
        <dbReference type="SAM" id="MobiDB-lite"/>
    </source>
</evidence>
<reference evidence="2" key="1">
    <citation type="journal article" date="2014" name="Genome Announc.">
        <title>Draft genome sequence of Rhodosporidium toruloides CECT1137, an oleaginous yeast of biotechnological interest.</title>
        <authorList>
            <person name="Morin N."/>
            <person name="Calcas X."/>
            <person name="Devillers H."/>
            <person name="Durrens P."/>
            <person name="Sherman D.J."/>
            <person name="Nicaud J.-M."/>
            <person name="Neuveglise C."/>
        </authorList>
    </citation>
    <scope>NUCLEOTIDE SEQUENCE</scope>
    <source>
        <strain evidence="2">CECT1137</strain>
    </source>
</reference>
<proteinExistence type="predicted"/>
<accession>A0A061BFL1</accession>
<gene>
    <name evidence="2" type="ORF">RHTO0S_20e00518g</name>
</gene>
<protein>
    <submittedName>
        <fullName evidence="2">RHTO0S20e00518g1_1</fullName>
    </submittedName>
</protein>